<dbReference type="PATRIC" id="fig|1315283.4.peg.2128"/>
<keyword evidence="1" id="KW-0472">Membrane</keyword>
<keyword evidence="1" id="KW-0812">Transmembrane</keyword>
<sequence length="73" mass="7858">MLDQQTSDTGSAVAVIQFCSMIAGATGMMLVSIRPDELISDLGIIQLSIGAIALVLWLLVKNKSYVINNLYKT</sequence>
<dbReference type="KEGG" id="ptn:PTRA_a2444"/>
<evidence type="ECO:0000313" key="2">
    <source>
        <dbReference type="EMBL" id="ALS33536.1"/>
    </source>
</evidence>
<proteinExistence type="predicted"/>
<evidence type="ECO:0000313" key="3">
    <source>
        <dbReference type="Proteomes" id="UP000065261"/>
    </source>
</evidence>
<evidence type="ECO:0008006" key="4">
    <source>
        <dbReference type="Google" id="ProtNLM"/>
    </source>
</evidence>
<feature type="transmembrane region" description="Helical" evidence="1">
    <location>
        <begin position="12"/>
        <end position="33"/>
    </location>
</feature>
<reference evidence="2 3" key="1">
    <citation type="submission" date="2015-03" db="EMBL/GenBank/DDBJ databases">
        <authorList>
            <person name="Murphy D."/>
        </authorList>
    </citation>
    <scope>NUCLEOTIDE SEQUENCE [LARGE SCALE GENOMIC DNA]</scope>
    <source>
        <strain evidence="2 3">KMM 520</strain>
    </source>
</reference>
<feature type="transmembrane region" description="Helical" evidence="1">
    <location>
        <begin position="39"/>
        <end position="60"/>
    </location>
</feature>
<dbReference type="EMBL" id="CP011034">
    <property type="protein sequence ID" value="ALS33536.1"/>
    <property type="molecule type" value="Genomic_DNA"/>
</dbReference>
<keyword evidence="1" id="KW-1133">Transmembrane helix</keyword>
<protein>
    <recommendedName>
        <fullName evidence="4">MFS transporter, DHA1 family, bicyclomycin/chloramphenicol resistance protein</fullName>
    </recommendedName>
</protein>
<evidence type="ECO:0000256" key="1">
    <source>
        <dbReference type="SAM" id="Phobius"/>
    </source>
</evidence>
<organism evidence="2">
    <name type="scientific">Pseudoalteromonas translucida KMM 520</name>
    <dbReference type="NCBI Taxonomy" id="1315283"/>
    <lineage>
        <taxon>Bacteria</taxon>
        <taxon>Pseudomonadati</taxon>
        <taxon>Pseudomonadota</taxon>
        <taxon>Gammaproteobacteria</taxon>
        <taxon>Alteromonadales</taxon>
        <taxon>Pseudoalteromonadaceae</taxon>
        <taxon>Pseudoalteromonas</taxon>
    </lineage>
</organism>
<dbReference type="Proteomes" id="UP000065261">
    <property type="component" value="Chromosome I"/>
</dbReference>
<name>A0A0U2VG59_9GAMM</name>
<dbReference type="AlphaFoldDB" id="A0A0U2VG59"/>
<accession>A0A0U2VG59</accession>
<gene>
    <name evidence="2" type="ORF">PTRA_a2444</name>
</gene>